<gene>
    <name evidence="2" type="ORF">AYY17_08880</name>
</gene>
<evidence type="ECO:0000259" key="1">
    <source>
        <dbReference type="PROSITE" id="PS51186"/>
    </source>
</evidence>
<evidence type="ECO:0000313" key="3">
    <source>
        <dbReference type="Proteomes" id="UP000092247"/>
    </source>
</evidence>
<name>A0A1B8H7E0_9GAMM</name>
<dbReference type="Proteomes" id="UP000092247">
    <property type="component" value="Unassembled WGS sequence"/>
</dbReference>
<dbReference type="InterPro" id="IPR000182">
    <property type="entry name" value="GNAT_dom"/>
</dbReference>
<accession>A0A1B8H7E0</accession>
<dbReference type="Pfam" id="PF00583">
    <property type="entry name" value="Acetyltransf_1"/>
    <property type="match status" value="1"/>
</dbReference>
<sequence>MTVLLTLQPVTPDEITVLSDAGDKAYRHHFTGYWDSVAELNTYLNNEYHPEPLQQSLMTPGVFWFFICADEKIIGFCKLTENSRIETSEYCAMLLNKLYFLPGETGKGYGKTVFRLIETFARSRNQPGLWLEVLENNTGAQHFYQSQGMIKTGTLAFETAQQSSQLFIMEKKL</sequence>
<dbReference type="RefSeq" id="WP_067425039.1">
    <property type="nucleotide sequence ID" value="NZ_CBCPID010000003.1"/>
</dbReference>
<dbReference type="STRING" id="368603.AYY16_03825"/>
<dbReference type="InterPro" id="IPR016181">
    <property type="entry name" value="Acyl_CoA_acyltransferase"/>
</dbReference>
<dbReference type="AlphaFoldDB" id="A0A1B8H7E0"/>
<dbReference type="GO" id="GO:0016747">
    <property type="term" value="F:acyltransferase activity, transferring groups other than amino-acyl groups"/>
    <property type="evidence" value="ECO:0007669"/>
    <property type="project" value="InterPro"/>
</dbReference>
<comment type="caution">
    <text evidence="2">The sequence shown here is derived from an EMBL/GenBank/DDBJ whole genome shotgun (WGS) entry which is preliminary data.</text>
</comment>
<feature type="domain" description="N-acetyltransferase" evidence="1">
    <location>
        <begin position="24"/>
        <end position="173"/>
    </location>
</feature>
<dbReference type="PROSITE" id="PS51186">
    <property type="entry name" value="GNAT"/>
    <property type="match status" value="1"/>
</dbReference>
<organism evidence="2 3">
    <name type="scientific">Morganella psychrotolerans</name>
    <dbReference type="NCBI Taxonomy" id="368603"/>
    <lineage>
        <taxon>Bacteria</taxon>
        <taxon>Pseudomonadati</taxon>
        <taxon>Pseudomonadota</taxon>
        <taxon>Gammaproteobacteria</taxon>
        <taxon>Enterobacterales</taxon>
        <taxon>Morganellaceae</taxon>
        <taxon>Morganella</taxon>
    </lineage>
</organism>
<dbReference type="SUPFAM" id="SSF55729">
    <property type="entry name" value="Acyl-CoA N-acyltransferases (Nat)"/>
    <property type="match status" value="1"/>
</dbReference>
<reference evidence="2 3" key="1">
    <citation type="submission" date="2016-06" db="EMBL/GenBank/DDBJ databases">
        <authorList>
            <person name="Kjaerup R.B."/>
            <person name="Dalgaard T.S."/>
            <person name="Juul-Madsen H.R."/>
        </authorList>
    </citation>
    <scope>NUCLEOTIDE SEQUENCE [LARGE SCALE GENOMIC DNA]</scope>
    <source>
        <strain evidence="2 3">GCSL-Mp3</strain>
    </source>
</reference>
<dbReference type="EMBL" id="LZEX01000034">
    <property type="protein sequence ID" value="OBU04983.1"/>
    <property type="molecule type" value="Genomic_DNA"/>
</dbReference>
<protein>
    <recommendedName>
        <fullName evidence="1">N-acetyltransferase domain-containing protein</fullName>
    </recommendedName>
</protein>
<dbReference type="Gene3D" id="3.40.630.30">
    <property type="match status" value="1"/>
</dbReference>
<evidence type="ECO:0000313" key="2">
    <source>
        <dbReference type="EMBL" id="OBU04983.1"/>
    </source>
</evidence>
<dbReference type="CDD" id="cd04301">
    <property type="entry name" value="NAT_SF"/>
    <property type="match status" value="1"/>
</dbReference>
<proteinExistence type="predicted"/>